<dbReference type="PANTHER" id="PTHR31423">
    <property type="entry name" value="YBAK DOMAIN-CONTAINING PROTEIN"/>
    <property type="match status" value="1"/>
</dbReference>
<comment type="caution">
    <text evidence="4">The sequence shown here is derived from an EMBL/GenBank/DDBJ whole genome shotgun (WGS) entry which is preliminary data.</text>
</comment>
<dbReference type="InterPro" id="IPR007214">
    <property type="entry name" value="YbaK/aa-tRNA-synth-assoc-dom"/>
</dbReference>
<evidence type="ECO:0000313" key="5">
    <source>
        <dbReference type="Proteomes" id="UP000050901"/>
    </source>
</evidence>
<dbReference type="GO" id="GO:0004812">
    <property type="term" value="F:aminoacyl-tRNA ligase activity"/>
    <property type="evidence" value="ECO:0007669"/>
    <property type="project" value="UniProtKB-KW"/>
</dbReference>
<keyword evidence="4" id="KW-0436">Ligase</keyword>
<evidence type="ECO:0000256" key="2">
    <source>
        <dbReference type="ARBA" id="ARBA00022917"/>
    </source>
</evidence>
<dbReference type="GO" id="GO:0006412">
    <property type="term" value="P:translation"/>
    <property type="evidence" value="ECO:0007669"/>
    <property type="project" value="UniProtKB-KW"/>
</dbReference>
<reference evidence="4 5" key="1">
    <citation type="journal article" date="2015" name="Genome Announc.">
        <title>Expanding the biotechnology potential of lactobacilli through comparative genomics of 213 strains and associated genera.</title>
        <authorList>
            <person name="Sun Z."/>
            <person name="Harris H.M."/>
            <person name="McCann A."/>
            <person name="Guo C."/>
            <person name="Argimon S."/>
            <person name="Zhang W."/>
            <person name="Yang X."/>
            <person name="Jeffery I.B."/>
            <person name="Cooney J.C."/>
            <person name="Kagawa T.F."/>
            <person name="Liu W."/>
            <person name="Song Y."/>
            <person name="Salvetti E."/>
            <person name="Wrobel A."/>
            <person name="Rasinkangas P."/>
            <person name="Parkhill J."/>
            <person name="Rea M.C."/>
            <person name="O'Sullivan O."/>
            <person name="Ritari J."/>
            <person name="Douillard F.P."/>
            <person name="Paul Ross R."/>
            <person name="Yang R."/>
            <person name="Briner A.E."/>
            <person name="Felis G.E."/>
            <person name="de Vos W.M."/>
            <person name="Barrangou R."/>
            <person name="Klaenhammer T.R."/>
            <person name="Caufield P.W."/>
            <person name="Cui Y."/>
            <person name="Zhang H."/>
            <person name="O'Toole P.W."/>
        </authorList>
    </citation>
    <scope>NUCLEOTIDE SEQUENCE [LARGE SCALE GENOMIC DNA]</scope>
    <source>
        <strain evidence="4 5">DSM 13345</strain>
    </source>
</reference>
<evidence type="ECO:0000256" key="1">
    <source>
        <dbReference type="ARBA" id="ARBA00010201"/>
    </source>
</evidence>
<feature type="domain" description="YbaK/aminoacyl-tRNA synthetase-associated" evidence="3">
    <location>
        <begin position="56"/>
        <end position="182"/>
    </location>
</feature>
<dbReference type="FunFam" id="3.90.960.10:FF:000005">
    <property type="entry name" value="Putative prolyl-tRNA synthetase"/>
    <property type="match status" value="1"/>
</dbReference>
<protein>
    <submittedName>
        <fullName evidence="4">YbaK prolyl-tRNA synthetase associated protein</fullName>
    </submittedName>
</protein>
<evidence type="ECO:0000313" key="4">
    <source>
        <dbReference type="EMBL" id="KRL26757.1"/>
    </source>
</evidence>
<keyword evidence="4" id="KW-0030">Aminoacyl-tRNA synthetase</keyword>
<dbReference type="PATRIC" id="fig|1423771.3.peg.899"/>
<dbReference type="InterPro" id="IPR036754">
    <property type="entry name" value="YbaK/aa-tRNA-synt-asso_dom_sf"/>
</dbReference>
<organism evidence="4 5">
    <name type="scientific">Limosilactobacillus mucosae DSM 13345</name>
    <dbReference type="NCBI Taxonomy" id="1423771"/>
    <lineage>
        <taxon>Bacteria</taxon>
        <taxon>Bacillati</taxon>
        <taxon>Bacillota</taxon>
        <taxon>Bacilli</taxon>
        <taxon>Lactobacillales</taxon>
        <taxon>Lactobacillaceae</taxon>
        <taxon>Limosilactobacillus</taxon>
    </lineage>
</organism>
<dbReference type="PANTHER" id="PTHR31423:SF3">
    <property type="entry name" value="PROLYL-TRNA SYNTHETASE ASSOCIATED DOMAIN-CONTAINING PROTEIN 1-RELATED"/>
    <property type="match status" value="1"/>
</dbReference>
<dbReference type="SUPFAM" id="SSF55826">
    <property type="entry name" value="YbaK/ProRS associated domain"/>
    <property type="match status" value="1"/>
</dbReference>
<dbReference type="Pfam" id="PF04073">
    <property type="entry name" value="tRNA_edit"/>
    <property type="match status" value="1"/>
</dbReference>
<keyword evidence="2" id="KW-0648">Protein biosynthesis</keyword>
<comment type="similarity">
    <text evidence="1">Belongs to the PRORSD1 family.</text>
</comment>
<name>A0A0R1P9Y7_LIMMU</name>
<dbReference type="EMBL" id="AZEQ01000002">
    <property type="protein sequence ID" value="KRL26757.1"/>
    <property type="molecule type" value="Genomic_DNA"/>
</dbReference>
<proteinExistence type="inferred from homology"/>
<accession>A0A0R1P9Y7</accession>
<gene>
    <name evidence="4" type="ORF">FC47_GL000890</name>
</gene>
<dbReference type="CDD" id="cd04335">
    <property type="entry name" value="PrdX_deacylase"/>
    <property type="match status" value="1"/>
</dbReference>
<dbReference type="Gene3D" id="3.90.960.10">
    <property type="entry name" value="YbaK/aminoacyl-tRNA synthetase-associated domain"/>
    <property type="match status" value="1"/>
</dbReference>
<dbReference type="GO" id="GO:0002161">
    <property type="term" value="F:aminoacyl-tRNA deacylase activity"/>
    <property type="evidence" value="ECO:0007669"/>
    <property type="project" value="InterPro"/>
</dbReference>
<sequence>MVLNRDCFLLKRFLALIMMVINIQEVNQMTKGSAIAYQELLDELQKLDIKYEMVDHPAAKTTAEADAYIAGKIGVRTKSMFLKDKKKNFYLVIMDDAKRMDFKEFQELTGTKHISMAHDSDIEDQLGLEAGIVSPFGIMNNTAHNIQIYFDQDMLAENIPLTFHPNINTHTIFLSAADLMKFIKAQGFDYQIIDL</sequence>
<dbReference type="InterPro" id="IPR040285">
    <property type="entry name" value="ProX/PRXD1"/>
</dbReference>
<dbReference type="AlphaFoldDB" id="A0A0R1P9Y7"/>
<evidence type="ECO:0000259" key="3">
    <source>
        <dbReference type="Pfam" id="PF04073"/>
    </source>
</evidence>
<dbReference type="Proteomes" id="UP000050901">
    <property type="component" value="Unassembled WGS sequence"/>
</dbReference>